<dbReference type="AlphaFoldDB" id="A0A9N9GZ81"/>
<keyword evidence="2" id="KW-1185">Reference proteome</keyword>
<reference evidence="1" key="1">
    <citation type="submission" date="2021-06" db="EMBL/GenBank/DDBJ databases">
        <authorList>
            <person name="Kallberg Y."/>
            <person name="Tangrot J."/>
            <person name="Rosling A."/>
        </authorList>
    </citation>
    <scope>NUCLEOTIDE SEQUENCE</scope>
    <source>
        <strain evidence="1">CL551</strain>
    </source>
</reference>
<evidence type="ECO:0000313" key="1">
    <source>
        <dbReference type="EMBL" id="CAG8637264.1"/>
    </source>
</evidence>
<dbReference type="EMBL" id="CAJVPV010009006">
    <property type="protein sequence ID" value="CAG8637264.1"/>
    <property type="molecule type" value="Genomic_DNA"/>
</dbReference>
<feature type="non-terminal residue" evidence="1">
    <location>
        <position position="156"/>
    </location>
</feature>
<comment type="caution">
    <text evidence="1">The sequence shown here is derived from an EMBL/GenBank/DDBJ whole genome shotgun (WGS) entry which is preliminary data.</text>
</comment>
<gene>
    <name evidence="1" type="ORF">AMORRO_LOCUS9358</name>
</gene>
<organism evidence="1 2">
    <name type="scientific">Acaulospora morrowiae</name>
    <dbReference type="NCBI Taxonomy" id="94023"/>
    <lineage>
        <taxon>Eukaryota</taxon>
        <taxon>Fungi</taxon>
        <taxon>Fungi incertae sedis</taxon>
        <taxon>Mucoromycota</taxon>
        <taxon>Glomeromycotina</taxon>
        <taxon>Glomeromycetes</taxon>
        <taxon>Diversisporales</taxon>
        <taxon>Acaulosporaceae</taxon>
        <taxon>Acaulospora</taxon>
    </lineage>
</organism>
<protein>
    <submittedName>
        <fullName evidence="1">5247_t:CDS:1</fullName>
    </submittedName>
</protein>
<dbReference type="Proteomes" id="UP000789342">
    <property type="component" value="Unassembled WGS sequence"/>
</dbReference>
<proteinExistence type="predicted"/>
<sequence>GTELITLSKEGISSSSSSSLSHIATLGGIVGESLSSLLKENIFGTPSEYLQAISNALLLQLRNERKEVHNKPRELVPPSAGTRPPSLTQVEHSLSENAFRHSVSMSMCTRHYPLVLNSLKPSQNSSAGLAIEYTILLKNELIILPFNSFCKLRILL</sequence>
<name>A0A9N9GZ81_9GLOM</name>
<accession>A0A9N9GZ81</accession>
<evidence type="ECO:0000313" key="2">
    <source>
        <dbReference type="Proteomes" id="UP000789342"/>
    </source>
</evidence>